<dbReference type="Pfam" id="PF00113">
    <property type="entry name" value="Enolase_C"/>
    <property type="match status" value="1"/>
</dbReference>
<evidence type="ECO:0000256" key="7">
    <source>
        <dbReference type="ARBA" id="ARBA00023152"/>
    </source>
</evidence>
<dbReference type="RefSeq" id="WP_057622837.1">
    <property type="nucleotide sequence ID" value="NZ_LKHV02000001.1"/>
</dbReference>
<comment type="similarity">
    <text evidence="2 10">Belongs to the enolase family.</text>
</comment>
<dbReference type="PANTHER" id="PTHR11902:SF1">
    <property type="entry name" value="ENOLASE"/>
    <property type="match status" value="1"/>
</dbReference>
<dbReference type="GO" id="GO:0005576">
    <property type="term" value="C:extracellular region"/>
    <property type="evidence" value="ECO:0007669"/>
    <property type="project" value="UniProtKB-SubCell"/>
</dbReference>
<evidence type="ECO:0000313" key="16">
    <source>
        <dbReference type="EMBL" id="KRG20041.1"/>
    </source>
</evidence>
<feature type="domain" description="Enolase N-terminal" evidence="15">
    <location>
        <begin position="4"/>
        <end position="134"/>
    </location>
</feature>
<evidence type="ECO:0000259" key="14">
    <source>
        <dbReference type="SMART" id="SM01192"/>
    </source>
</evidence>
<dbReference type="PANTHER" id="PTHR11902">
    <property type="entry name" value="ENOLASE"/>
    <property type="match status" value="1"/>
</dbReference>
<dbReference type="PIRSF" id="PIRSF001400">
    <property type="entry name" value="Enolase"/>
    <property type="match status" value="1"/>
</dbReference>
<evidence type="ECO:0000256" key="9">
    <source>
        <dbReference type="ARBA" id="ARBA00045763"/>
    </source>
</evidence>
<feature type="binding site" evidence="12">
    <location>
        <position position="287"/>
    </location>
    <ligand>
        <name>substrate</name>
    </ligand>
</feature>
<dbReference type="Gene3D" id="3.20.20.120">
    <property type="entry name" value="Enolase-like C-terminal domain"/>
    <property type="match status" value="1"/>
</dbReference>
<comment type="catalytic activity">
    <reaction evidence="10">
        <text>(2R)-2-phosphoglycerate = phosphoenolpyruvate + H2O</text>
        <dbReference type="Rhea" id="RHEA:10164"/>
        <dbReference type="ChEBI" id="CHEBI:15377"/>
        <dbReference type="ChEBI" id="CHEBI:58289"/>
        <dbReference type="ChEBI" id="CHEBI:58702"/>
        <dbReference type="EC" id="4.2.1.11"/>
    </reaction>
</comment>
<keyword evidence="7 10" id="KW-0324">Glycolysis</keyword>
<feature type="binding site" evidence="10 13">
    <location>
        <position position="314"/>
    </location>
    <ligand>
        <name>Mg(2+)</name>
        <dbReference type="ChEBI" id="CHEBI:18420"/>
    </ligand>
</feature>
<feature type="binding site" evidence="12">
    <location>
        <position position="166"/>
    </location>
    <ligand>
        <name>substrate</name>
    </ligand>
</feature>
<evidence type="ECO:0000313" key="18">
    <source>
        <dbReference type="Proteomes" id="UP000051494"/>
    </source>
</evidence>
<feature type="binding site" evidence="10">
    <location>
        <position position="165"/>
    </location>
    <ligand>
        <name>(2R)-2-phosphoglycerate</name>
        <dbReference type="ChEBI" id="CHEBI:58289"/>
    </ligand>
</feature>
<comment type="subcellular location">
    <subcellularLocation>
        <location evidence="10">Cytoplasm</location>
    </subcellularLocation>
    <subcellularLocation>
        <location evidence="10">Secreted</location>
    </subcellularLocation>
    <subcellularLocation>
        <location evidence="10">Cell surface</location>
    </subcellularLocation>
    <text evidence="10">Fractions of enolase are present in both the cytoplasm and on the cell surface.</text>
</comment>
<dbReference type="PROSITE" id="PS00164">
    <property type="entry name" value="ENOLASE"/>
    <property type="match status" value="1"/>
</dbReference>
<evidence type="ECO:0000256" key="12">
    <source>
        <dbReference type="PIRSR" id="PIRSR001400-2"/>
    </source>
</evidence>
<evidence type="ECO:0000256" key="3">
    <source>
        <dbReference type="ARBA" id="ARBA00012058"/>
    </source>
</evidence>
<feature type="binding site" evidence="12">
    <location>
        <position position="390"/>
    </location>
    <ligand>
        <name>substrate</name>
    </ligand>
</feature>
<dbReference type="Pfam" id="PF03952">
    <property type="entry name" value="Enolase_N"/>
    <property type="match status" value="1"/>
</dbReference>
<dbReference type="PATRIC" id="fig|1590042.3.peg.275"/>
<dbReference type="InterPro" id="IPR020811">
    <property type="entry name" value="Enolase_N"/>
</dbReference>
<feature type="domain" description="Enolase C-terminal TIM barrel" evidence="14">
    <location>
        <begin position="141"/>
        <end position="425"/>
    </location>
</feature>
<reference evidence="17" key="3">
    <citation type="submission" date="2021-06" db="EMBL/GenBank/DDBJ databases">
        <title>Genomic Description and Analysis of Intracellular Bacteria, Candidatus Berkiella cookevillensis and Candidatus Berkiella aquae.</title>
        <authorList>
            <person name="Kidane D.T."/>
            <person name="Mehari Y.T."/>
            <person name="Rice F.C."/>
            <person name="Arivett B.A."/>
            <person name="Farone A.L."/>
            <person name="Berk S.G."/>
            <person name="Farone M.B."/>
        </authorList>
    </citation>
    <scope>NUCLEOTIDE SEQUENCE</scope>
    <source>
        <strain evidence="17">CC99</strain>
    </source>
</reference>
<dbReference type="GO" id="GO:0000287">
    <property type="term" value="F:magnesium ion binding"/>
    <property type="evidence" value="ECO:0007669"/>
    <property type="project" value="UniProtKB-UniRule"/>
</dbReference>
<evidence type="ECO:0000256" key="13">
    <source>
        <dbReference type="PIRSR" id="PIRSR001400-3"/>
    </source>
</evidence>
<dbReference type="STRING" id="437022.CC99x_00262"/>
<dbReference type="AlphaFoldDB" id="A0A0Q9YJW6"/>
<dbReference type="GO" id="GO:0004634">
    <property type="term" value="F:phosphopyruvate hydratase activity"/>
    <property type="evidence" value="ECO:0007669"/>
    <property type="project" value="UniProtKB-UniRule"/>
</dbReference>
<comment type="cofactor">
    <cofactor evidence="13">
        <name>Mg(2+)</name>
        <dbReference type="ChEBI" id="CHEBI:18420"/>
    </cofactor>
    <text evidence="13">Mg(2+) is required for catalysis and for stabilizing the dimer.</text>
</comment>
<dbReference type="SMART" id="SM01192">
    <property type="entry name" value="Enolase_C"/>
    <property type="match status" value="1"/>
</dbReference>
<dbReference type="SFLD" id="SFLDG00178">
    <property type="entry name" value="enolase"/>
    <property type="match status" value="1"/>
</dbReference>
<dbReference type="SFLD" id="SFLDS00001">
    <property type="entry name" value="Enolase"/>
    <property type="match status" value="1"/>
</dbReference>
<dbReference type="Gene3D" id="3.30.390.10">
    <property type="entry name" value="Enolase-like, N-terminal domain"/>
    <property type="match status" value="1"/>
</dbReference>
<dbReference type="OrthoDB" id="9804716at2"/>
<name>A0A0Q9YJW6_9GAMM</name>
<dbReference type="SFLD" id="SFLDF00002">
    <property type="entry name" value="enolase"/>
    <property type="match status" value="1"/>
</dbReference>
<dbReference type="InterPro" id="IPR020809">
    <property type="entry name" value="Enolase_CS"/>
</dbReference>
<feature type="binding site" evidence="10 13">
    <location>
        <position position="244"/>
    </location>
    <ligand>
        <name>Mg(2+)</name>
        <dbReference type="ChEBI" id="CHEBI:18420"/>
    </ligand>
</feature>
<dbReference type="EMBL" id="LKHV01000001">
    <property type="protein sequence ID" value="KRG20041.1"/>
    <property type="molecule type" value="Genomic_DNA"/>
</dbReference>
<dbReference type="Proteomes" id="UP000051494">
    <property type="component" value="Unassembled WGS sequence"/>
</dbReference>
<evidence type="ECO:0000256" key="2">
    <source>
        <dbReference type="ARBA" id="ARBA00009604"/>
    </source>
</evidence>
<evidence type="ECO:0000256" key="10">
    <source>
        <dbReference type="HAMAP-Rule" id="MF_00318"/>
    </source>
</evidence>
<accession>A0A0Q9YJW6</accession>
<dbReference type="HAMAP" id="MF_00318">
    <property type="entry name" value="Enolase"/>
    <property type="match status" value="1"/>
</dbReference>
<comment type="subunit">
    <text evidence="10">Component of the RNA degradosome, a multiprotein complex involved in RNA processing and mRNA degradation.</text>
</comment>
<keyword evidence="6 10" id="KW-0460">Magnesium</keyword>
<dbReference type="GO" id="GO:0000015">
    <property type="term" value="C:phosphopyruvate hydratase complex"/>
    <property type="evidence" value="ECO:0007669"/>
    <property type="project" value="InterPro"/>
</dbReference>
<dbReference type="FunFam" id="3.30.390.10:FF:000001">
    <property type="entry name" value="Enolase"/>
    <property type="match status" value="1"/>
</dbReference>
<evidence type="ECO:0000259" key="15">
    <source>
        <dbReference type="SMART" id="SM01193"/>
    </source>
</evidence>
<dbReference type="GO" id="GO:0006096">
    <property type="term" value="P:glycolytic process"/>
    <property type="evidence" value="ECO:0007669"/>
    <property type="project" value="UniProtKB-UniRule"/>
</dbReference>
<feature type="binding site" evidence="10">
    <location>
        <position position="368"/>
    </location>
    <ligand>
        <name>(2R)-2-phosphoglycerate</name>
        <dbReference type="ChEBI" id="CHEBI:58289"/>
    </ligand>
</feature>
<keyword evidence="18" id="KW-1185">Reference proteome</keyword>
<dbReference type="InterPro" id="IPR020810">
    <property type="entry name" value="Enolase_C"/>
</dbReference>
<reference evidence="17" key="2">
    <citation type="journal article" date="2016" name="Genome Announc.">
        <title>Draft Genome Sequences of Two Novel Amoeba-Resistant Intranuclear Bacteria, 'Candidatus Berkiella cookevillensis' and 'Candidatus Berkiella aquae'.</title>
        <authorList>
            <person name="Mehari Y.T."/>
            <person name="Arivett B.A."/>
            <person name="Farone A.L."/>
            <person name="Gunderson J.H."/>
            <person name="Farone M.B."/>
        </authorList>
    </citation>
    <scope>NUCLEOTIDE SEQUENCE</scope>
    <source>
        <strain evidence="17">CC99</strain>
    </source>
</reference>
<evidence type="ECO:0000313" key="17">
    <source>
        <dbReference type="EMBL" id="MCS5708382.1"/>
    </source>
</evidence>
<evidence type="ECO:0000256" key="6">
    <source>
        <dbReference type="ARBA" id="ARBA00022842"/>
    </source>
</evidence>
<dbReference type="SUPFAM" id="SSF51604">
    <property type="entry name" value="Enolase C-terminal domain-like"/>
    <property type="match status" value="1"/>
</dbReference>
<dbReference type="CDD" id="cd03313">
    <property type="entry name" value="enolase"/>
    <property type="match status" value="1"/>
</dbReference>
<dbReference type="UniPathway" id="UPA00109">
    <property type="reaction ID" value="UER00187"/>
</dbReference>
<dbReference type="PRINTS" id="PR00148">
    <property type="entry name" value="ENOLASE"/>
</dbReference>
<feature type="binding site" evidence="12">
    <location>
        <position position="157"/>
    </location>
    <ligand>
        <name>substrate</name>
    </ligand>
</feature>
<dbReference type="InterPro" id="IPR036849">
    <property type="entry name" value="Enolase-like_C_sf"/>
</dbReference>
<protein>
    <recommendedName>
        <fullName evidence="4 10">Enolase</fullName>
        <ecNumber evidence="3 10">4.2.1.11</ecNumber>
    </recommendedName>
    <alternativeName>
        <fullName evidence="10">2-phospho-D-glycerate hydro-lyase</fullName>
    </alternativeName>
    <alternativeName>
        <fullName evidence="10">2-phosphoglycerate dehydratase</fullName>
    </alternativeName>
</protein>
<dbReference type="SMART" id="SM01193">
    <property type="entry name" value="Enolase_N"/>
    <property type="match status" value="1"/>
</dbReference>
<feature type="binding site" evidence="10">
    <location>
        <position position="390"/>
    </location>
    <ligand>
        <name>(2R)-2-phosphoglycerate</name>
        <dbReference type="ChEBI" id="CHEBI:58289"/>
    </ligand>
</feature>
<comment type="pathway">
    <text evidence="1 10">Carbohydrate degradation; glycolysis; pyruvate from D-glyceraldehyde 3-phosphate: step 4/5.</text>
</comment>
<comment type="caution">
    <text evidence="16">The sequence shown here is derived from an EMBL/GenBank/DDBJ whole genome shotgun (WGS) entry which is preliminary data.</text>
</comment>
<feature type="active site" description="Proton donor" evidence="10 11">
    <location>
        <position position="207"/>
    </location>
</feature>
<feature type="binding site" evidence="10">
    <location>
        <position position="339"/>
    </location>
    <ligand>
        <name>(2R)-2-phosphoglycerate</name>
        <dbReference type="ChEBI" id="CHEBI:58289"/>
    </ligand>
</feature>
<feature type="binding site" evidence="10">
    <location>
        <position position="369"/>
    </location>
    <ligand>
        <name>(2R)-2-phosphoglycerate</name>
        <dbReference type="ChEBI" id="CHEBI:58289"/>
    </ligand>
</feature>
<dbReference type="GO" id="GO:0009986">
    <property type="term" value="C:cell surface"/>
    <property type="evidence" value="ECO:0007669"/>
    <property type="project" value="UniProtKB-SubCell"/>
</dbReference>
<feature type="active site" description="Proton acceptor" evidence="10 11">
    <location>
        <position position="339"/>
    </location>
</feature>
<evidence type="ECO:0000256" key="4">
    <source>
        <dbReference type="ARBA" id="ARBA00017068"/>
    </source>
</evidence>
<dbReference type="EC" id="4.2.1.11" evidence="3 10"/>
<dbReference type="InterPro" id="IPR000941">
    <property type="entry name" value="Enolase"/>
</dbReference>
<feature type="binding site" evidence="12">
    <location>
        <position position="314"/>
    </location>
    <ligand>
        <name>substrate</name>
    </ligand>
</feature>
<evidence type="ECO:0000256" key="11">
    <source>
        <dbReference type="PIRSR" id="PIRSR001400-1"/>
    </source>
</evidence>
<keyword evidence="8 10" id="KW-0456">Lyase</keyword>
<evidence type="ECO:0000256" key="1">
    <source>
        <dbReference type="ARBA" id="ARBA00005031"/>
    </source>
</evidence>
<gene>
    <name evidence="10 16" type="primary">eno</name>
    <name evidence="16" type="ORF">CC99x_00262</name>
    <name evidence="17" type="ORF">CC99x_005625</name>
</gene>
<evidence type="ECO:0000256" key="8">
    <source>
        <dbReference type="ARBA" id="ARBA00023239"/>
    </source>
</evidence>
<organism evidence="16">
    <name type="scientific">Candidatus Berkiella cookevillensis</name>
    <dbReference type="NCBI Taxonomy" id="437022"/>
    <lineage>
        <taxon>Bacteria</taxon>
        <taxon>Pseudomonadati</taxon>
        <taxon>Pseudomonadota</taxon>
        <taxon>Gammaproteobacteria</taxon>
        <taxon>Candidatus Berkiellales</taxon>
        <taxon>Candidatus Berkiellaceae</taxon>
        <taxon>Candidatus Berkiella</taxon>
    </lineage>
</organism>
<feature type="binding site" evidence="12">
    <location>
        <begin position="366"/>
        <end position="369"/>
    </location>
    <ligand>
        <name>substrate</name>
    </ligand>
</feature>
<dbReference type="NCBIfam" id="TIGR01060">
    <property type="entry name" value="eno"/>
    <property type="match status" value="1"/>
</dbReference>
<comment type="cofactor">
    <cofactor evidence="10">
        <name>Mg(2+)</name>
        <dbReference type="ChEBI" id="CHEBI:18420"/>
    </cofactor>
    <text evidence="10">Binds a second Mg(2+) ion via substrate during catalysis.</text>
</comment>
<dbReference type="InterPro" id="IPR029017">
    <property type="entry name" value="Enolase-like_N"/>
</dbReference>
<reference evidence="16" key="1">
    <citation type="submission" date="2015-09" db="EMBL/GenBank/DDBJ databases">
        <title>Draft Genome Sequences of Two Novel Amoeba-resistant Intranuclear Bacteria, Candidatus Berkiella cookevillensis and Candidatus Berkiella aquae.</title>
        <authorList>
            <person name="Mehari Y.T."/>
            <person name="Arivett B.A."/>
            <person name="Farone A.L."/>
            <person name="Gunderson J.H."/>
            <person name="Farone M.B."/>
        </authorList>
    </citation>
    <scope>NUCLEOTIDE SEQUENCE [LARGE SCALE GENOMIC DNA]</scope>
    <source>
        <strain evidence="16">CC99</strain>
    </source>
</reference>
<proteinExistence type="inferred from homology"/>
<keyword evidence="10" id="KW-0963">Cytoplasm</keyword>
<sequence length="429" mass="46738">MFNIKSLHAREILDSRGFPTVEAELCLNSGAKALASVPSGASTGTYEALELRDQDSTRYMGKGVQAAVNNVCKVIAPSVIGKSFADQAALDHFLLSQDGTANKSKLGANAILAVSLAFAKACALEKQVPLYQHLSEISSNKLSMPVPMMNILNGGAHADNNVDVQEFMIMPVGAENWNQALQMGVEIYHALKHVLREGKLMTGVGDEGGFAPNLSSNQEALDKIMSAIERAGLVAGKDVFLALDVAANELFNDNKYYLASDNKQLSATQLIDMYESWVQTYPILSIEDALQESDFSGWQEITERLGSKIQLVGDDVFVTNPTRLKQGIEKQIANAILIKLNQIGTLTETLETIALAKNAHYQTIISHRSGETEESFIADLSVGVGAMQIKTGAPARTDRIVKYNQLTRIYEQSKAVYAGKHSFTKWLHK</sequence>
<dbReference type="SUPFAM" id="SSF54826">
    <property type="entry name" value="Enolase N-terminal domain-like"/>
    <property type="match status" value="1"/>
</dbReference>
<keyword evidence="10 13" id="KW-0479">Metal-binding</keyword>
<comment type="function">
    <text evidence="9 10">Catalyzes the reversible conversion of 2-phosphoglycerate (2-PG) into phosphoenolpyruvate (PEP). It is essential for the degradation of carbohydrates via glycolysis.</text>
</comment>
<feature type="binding site" evidence="10 13">
    <location>
        <position position="287"/>
    </location>
    <ligand>
        <name>Mg(2+)</name>
        <dbReference type="ChEBI" id="CHEBI:18420"/>
    </ligand>
</feature>
<dbReference type="EMBL" id="LKHV02000001">
    <property type="protein sequence ID" value="MCS5708382.1"/>
    <property type="molecule type" value="Genomic_DNA"/>
</dbReference>
<keyword evidence="5 10" id="KW-0964">Secreted</keyword>
<evidence type="ECO:0000256" key="5">
    <source>
        <dbReference type="ARBA" id="ARBA00022525"/>
    </source>
</evidence>